<dbReference type="InterPro" id="IPR023214">
    <property type="entry name" value="HAD_sf"/>
</dbReference>
<keyword evidence="5" id="KW-0378">Hydrolase</keyword>
<evidence type="ECO:0000256" key="1">
    <source>
        <dbReference type="ARBA" id="ARBA00005135"/>
    </source>
</evidence>
<evidence type="ECO:0000313" key="13">
    <source>
        <dbReference type="EMBL" id="PIQ86423.1"/>
    </source>
</evidence>
<dbReference type="GO" id="GO:0000287">
    <property type="term" value="F:magnesium ion binding"/>
    <property type="evidence" value="ECO:0007669"/>
    <property type="project" value="TreeGrafter"/>
</dbReference>
<dbReference type="Gene3D" id="3.40.50.1000">
    <property type="entry name" value="HAD superfamily/HAD-like"/>
    <property type="match status" value="1"/>
</dbReference>
<dbReference type="EC" id="3.1.3.3" evidence="2"/>
<dbReference type="Proteomes" id="UP000230859">
    <property type="component" value="Unassembled WGS sequence"/>
</dbReference>
<dbReference type="GO" id="GO:0036424">
    <property type="term" value="F:L-phosphoserine phosphatase activity"/>
    <property type="evidence" value="ECO:0007669"/>
    <property type="project" value="TreeGrafter"/>
</dbReference>
<keyword evidence="3" id="KW-0028">Amino-acid biosynthesis</keyword>
<name>A0A2H0LPQ6_9BACT</name>
<evidence type="ECO:0000256" key="5">
    <source>
        <dbReference type="ARBA" id="ARBA00022801"/>
    </source>
</evidence>
<dbReference type="NCBIfam" id="TIGR02137">
    <property type="entry name" value="HSK-PSP"/>
    <property type="match status" value="1"/>
</dbReference>
<dbReference type="EMBL" id="PCVY01000044">
    <property type="protein sequence ID" value="PIQ86423.1"/>
    <property type="molecule type" value="Genomic_DNA"/>
</dbReference>
<evidence type="ECO:0000256" key="9">
    <source>
        <dbReference type="ARBA" id="ARBA00048523"/>
    </source>
</evidence>
<evidence type="ECO:0000256" key="11">
    <source>
        <dbReference type="PIRSR" id="PIRSR611863-2"/>
    </source>
</evidence>
<dbReference type="InterPro" id="IPR011863">
    <property type="entry name" value="HSK-PSP"/>
</dbReference>
<keyword evidence="4" id="KW-0479">Metal-binding</keyword>
<evidence type="ECO:0000256" key="7">
    <source>
        <dbReference type="ARBA" id="ARBA00023299"/>
    </source>
</evidence>
<sequence length="199" mass="22676">MMICCLDLEGVLVPEIWINVAKKTKVKELSLTTRDIPDYDVLMKRRLAILKERGIKLKDIQRVIAALKPLPGAKTFLRKLSGKAQVIILSDTFYEFAGPLMKQLGRPTLFCNWLSVDSKGFIKQYHLRQKDGKRKAVKALRQIGFRVHAAGDSFNDLTMLKTAHKGILFKPPAGIAKKYRKHFSVVSNYNQLLKKLLIK</sequence>
<evidence type="ECO:0000256" key="10">
    <source>
        <dbReference type="PIRSR" id="PIRSR611863-1"/>
    </source>
</evidence>
<comment type="cofactor">
    <cofactor evidence="12">
        <name>Mg(2+)</name>
        <dbReference type="ChEBI" id="CHEBI:18420"/>
    </cofactor>
    <text evidence="12">Binds 1 Mg(2+) ion per subunit.</text>
</comment>
<protein>
    <recommendedName>
        <fullName evidence="2">phosphoserine phosphatase</fullName>
        <ecNumber evidence="2">3.1.3.3</ecNumber>
    </recommendedName>
</protein>
<dbReference type="GO" id="GO:0016740">
    <property type="term" value="F:transferase activity"/>
    <property type="evidence" value="ECO:0007669"/>
    <property type="project" value="UniProtKB-KW"/>
</dbReference>
<gene>
    <name evidence="13" type="ORF">COV74_05015</name>
</gene>
<keyword evidence="7" id="KW-0718">Serine biosynthesis</keyword>
<dbReference type="PANTHER" id="PTHR43344">
    <property type="entry name" value="PHOSPHOSERINE PHOSPHATASE"/>
    <property type="match status" value="1"/>
</dbReference>
<feature type="binding site" evidence="11">
    <location>
        <position position="15"/>
    </location>
    <ligand>
        <name>substrate</name>
    </ligand>
</feature>
<dbReference type="SUPFAM" id="SSF56784">
    <property type="entry name" value="HAD-like"/>
    <property type="match status" value="1"/>
</dbReference>
<dbReference type="PANTHER" id="PTHR43344:SF2">
    <property type="entry name" value="PHOSPHOSERINE PHOSPHATASE"/>
    <property type="match status" value="1"/>
</dbReference>
<organism evidence="13 14">
    <name type="scientific">Candidatus Abzuiibacterium crystallinum</name>
    <dbReference type="NCBI Taxonomy" id="1974748"/>
    <lineage>
        <taxon>Bacteria</taxon>
        <taxon>Pseudomonadati</taxon>
        <taxon>Candidatus Omnitrophota</taxon>
        <taxon>Candidatus Abzuiibacterium</taxon>
    </lineage>
</organism>
<feature type="binding site" evidence="11">
    <location>
        <position position="133"/>
    </location>
    <ligand>
        <name>substrate</name>
    </ligand>
</feature>
<dbReference type="NCBIfam" id="NF010109">
    <property type="entry name" value="PRK13582.1"/>
    <property type="match status" value="1"/>
</dbReference>
<feature type="active site" description="Proton donor" evidence="10">
    <location>
        <position position="9"/>
    </location>
</feature>
<reference evidence="13 14" key="1">
    <citation type="submission" date="2017-09" db="EMBL/GenBank/DDBJ databases">
        <title>Depth-based differentiation of microbial function through sediment-hosted aquifers and enrichment of novel symbionts in the deep terrestrial subsurface.</title>
        <authorList>
            <person name="Probst A.J."/>
            <person name="Ladd B."/>
            <person name="Jarett J.K."/>
            <person name="Geller-Mcgrath D.E."/>
            <person name="Sieber C.M."/>
            <person name="Emerson J.B."/>
            <person name="Anantharaman K."/>
            <person name="Thomas B.C."/>
            <person name="Malmstrom R."/>
            <person name="Stieglmeier M."/>
            <person name="Klingl A."/>
            <person name="Woyke T."/>
            <person name="Ryan C.M."/>
            <person name="Banfield J.F."/>
        </authorList>
    </citation>
    <scope>NUCLEOTIDE SEQUENCE [LARGE SCALE GENOMIC DNA]</scope>
    <source>
        <strain evidence="13">CG11_big_fil_rev_8_21_14_0_20_45_26</strain>
    </source>
</reference>
<dbReference type="InterPro" id="IPR036412">
    <property type="entry name" value="HAD-like_sf"/>
</dbReference>
<feature type="binding site" evidence="12">
    <location>
        <position position="9"/>
    </location>
    <ligand>
        <name>Mg(2+)</name>
        <dbReference type="ChEBI" id="CHEBI:18420"/>
    </ligand>
</feature>
<keyword evidence="6" id="KW-0460">Magnesium</keyword>
<dbReference type="Pfam" id="PF00702">
    <property type="entry name" value="Hydrolase"/>
    <property type="match status" value="1"/>
</dbReference>
<proteinExistence type="predicted"/>
<comment type="pathway">
    <text evidence="1">Amino-acid biosynthesis; L-serine biosynthesis; L-serine from 3-phospho-D-glycerate: step 3/3.</text>
</comment>
<keyword evidence="13" id="KW-0808">Transferase</keyword>
<dbReference type="AlphaFoldDB" id="A0A2H0LPQ6"/>
<dbReference type="GO" id="GO:0006564">
    <property type="term" value="P:L-serine biosynthetic process"/>
    <property type="evidence" value="ECO:0007669"/>
    <property type="project" value="UniProtKB-KW"/>
</dbReference>
<evidence type="ECO:0000256" key="3">
    <source>
        <dbReference type="ARBA" id="ARBA00022605"/>
    </source>
</evidence>
<evidence type="ECO:0000256" key="6">
    <source>
        <dbReference type="ARBA" id="ARBA00022842"/>
    </source>
</evidence>
<feature type="active site" description="Nucleophile" evidence="10">
    <location>
        <position position="7"/>
    </location>
</feature>
<dbReference type="Gene3D" id="3.90.1470.10">
    <property type="entry name" value="thrh gene product, domain 2"/>
    <property type="match status" value="1"/>
</dbReference>
<comment type="caution">
    <text evidence="13">The sequence shown here is derived from an EMBL/GenBank/DDBJ whole genome shotgun (WGS) entry which is preliminary data.</text>
</comment>
<evidence type="ECO:0000256" key="12">
    <source>
        <dbReference type="PIRSR" id="PIRSR611863-3"/>
    </source>
</evidence>
<accession>A0A2H0LPQ6</accession>
<feature type="binding site" evidence="11">
    <location>
        <position position="155"/>
    </location>
    <ligand>
        <name>substrate</name>
    </ligand>
</feature>
<evidence type="ECO:0000256" key="2">
    <source>
        <dbReference type="ARBA" id="ARBA00012640"/>
    </source>
</evidence>
<comment type="catalytic activity">
    <reaction evidence="9">
        <text>O-phospho-D-serine + H2O = D-serine + phosphate</text>
        <dbReference type="Rhea" id="RHEA:24873"/>
        <dbReference type="ChEBI" id="CHEBI:15377"/>
        <dbReference type="ChEBI" id="CHEBI:35247"/>
        <dbReference type="ChEBI" id="CHEBI:43474"/>
        <dbReference type="ChEBI" id="CHEBI:58680"/>
        <dbReference type="EC" id="3.1.3.3"/>
    </reaction>
</comment>
<feature type="binding site" evidence="11">
    <location>
        <position position="46"/>
    </location>
    <ligand>
        <name>substrate</name>
    </ligand>
</feature>
<evidence type="ECO:0000313" key="14">
    <source>
        <dbReference type="Proteomes" id="UP000230859"/>
    </source>
</evidence>
<evidence type="ECO:0000256" key="4">
    <source>
        <dbReference type="ARBA" id="ARBA00022723"/>
    </source>
</evidence>
<comment type="catalytic activity">
    <reaction evidence="8">
        <text>O-phospho-L-serine + H2O = L-serine + phosphate</text>
        <dbReference type="Rhea" id="RHEA:21208"/>
        <dbReference type="ChEBI" id="CHEBI:15377"/>
        <dbReference type="ChEBI" id="CHEBI:33384"/>
        <dbReference type="ChEBI" id="CHEBI:43474"/>
        <dbReference type="ChEBI" id="CHEBI:57524"/>
        <dbReference type="EC" id="3.1.3.3"/>
    </reaction>
</comment>
<dbReference type="InterPro" id="IPR050582">
    <property type="entry name" value="HAD-like_SerB"/>
</dbReference>
<dbReference type="GO" id="GO:0005737">
    <property type="term" value="C:cytoplasm"/>
    <property type="evidence" value="ECO:0007669"/>
    <property type="project" value="TreeGrafter"/>
</dbReference>
<evidence type="ECO:0000256" key="8">
    <source>
        <dbReference type="ARBA" id="ARBA00048138"/>
    </source>
</evidence>
<feature type="binding site" evidence="12">
    <location>
        <position position="152"/>
    </location>
    <ligand>
        <name>Mg(2+)</name>
        <dbReference type="ChEBI" id="CHEBI:18420"/>
    </ligand>
</feature>
<feature type="binding site" evidence="12">
    <location>
        <position position="7"/>
    </location>
    <ligand>
        <name>Mg(2+)</name>
        <dbReference type="ChEBI" id="CHEBI:18420"/>
    </ligand>
</feature>
<feature type="binding site" evidence="11">
    <location>
        <begin position="90"/>
        <end position="91"/>
    </location>
    <ligand>
        <name>substrate</name>
    </ligand>
</feature>